<dbReference type="InterPro" id="IPR046977">
    <property type="entry name" value="RsmC/RlmG"/>
</dbReference>
<sequence>MLANTSQLIMRNLADLNGKVLFVEPEADQLARQLPALNTVSCFTTDAAVKAQWQQAGATVYFSTQPHFTEQFDTVVVFYPKSKEQLTGTLSLIHSALTAEANIFVVGDNKGGIKSLVAHAEKIGLHAHKLDNAKHCLWFSLTGDLSTQLPSAFSTFSLTFSQQSLTICSLPGVFNHGKLDKGTALLLQHLGHIHDGKVLDFACGAGIIGAYLKQQAPKIDLYCSDISALAVAATTATLQANNLTGKVIAADGLPTEPTLFKHIVSNPPFHTGIKTDYSISETFIAQSVQRLQSGGSLTLVANNHLAYQTLLEQAFGKVTILARAQGFIIYRAIKA</sequence>
<evidence type="ECO:0000256" key="6">
    <source>
        <dbReference type="HAMAP-Rule" id="MF_01862"/>
    </source>
</evidence>
<reference evidence="10" key="1">
    <citation type="journal article" date="2019" name="Int. J. Syst. Evol. Microbiol.">
        <title>The Global Catalogue of Microorganisms (GCM) 10K type strain sequencing project: providing services to taxonomists for standard genome sequencing and annotation.</title>
        <authorList>
            <consortium name="The Broad Institute Genomics Platform"/>
            <consortium name="The Broad Institute Genome Sequencing Center for Infectious Disease"/>
            <person name="Wu L."/>
            <person name="Ma J."/>
        </authorList>
    </citation>
    <scope>NUCLEOTIDE SEQUENCE [LARGE SCALE GENOMIC DNA]</scope>
    <source>
        <strain evidence="10">KCTC 23723</strain>
    </source>
</reference>
<accession>A0ABQ2WJ50</accession>
<proteinExistence type="inferred from homology"/>
<feature type="domain" description="Methyltransferase small N-terminal" evidence="8">
    <location>
        <begin position="6"/>
        <end position="141"/>
    </location>
</feature>
<comment type="catalytic activity">
    <reaction evidence="6">
        <text>guanosine(1207) in 16S rRNA + S-adenosyl-L-methionine = N(2)-methylguanosine(1207) in 16S rRNA + S-adenosyl-L-homocysteine + H(+)</text>
        <dbReference type="Rhea" id="RHEA:42736"/>
        <dbReference type="Rhea" id="RHEA-COMP:10213"/>
        <dbReference type="Rhea" id="RHEA-COMP:10214"/>
        <dbReference type="ChEBI" id="CHEBI:15378"/>
        <dbReference type="ChEBI" id="CHEBI:57856"/>
        <dbReference type="ChEBI" id="CHEBI:59789"/>
        <dbReference type="ChEBI" id="CHEBI:74269"/>
        <dbReference type="ChEBI" id="CHEBI:74481"/>
        <dbReference type="EC" id="2.1.1.172"/>
    </reaction>
</comment>
<name>A0ABQ2WJ50_9ALTE</name>
<dbReference type="Proteomes" id="UP000634667">
    <property type="component" value="Unassembled WGS sequence"/>
</dbReference>
<dbReference type="HAMAP" id="MF_01862">
    <property type="entry name" value="16SrRNA_methyltr_C"/>
    <property type="match status" value="1"/>
</dbReference>
<keyword evidence="4 6" id="KW-0808">Transferase</keyword>
<dbReference type="Pfam" id="PF08468">
    <property type="entry name" value="MTS_N"/>
    <property type="match status" value="1"/>
</dbReference>
<dbReference type="EMBL" id="BMYR01000002">
    <property type="protein sequence ID" value="GGW54123.1"/>
    <property type="molecule type" value="Genomic_DNA"/>
</dbReference>
<keyword evidence="5 6" id="KW-0949">S-adenosyl-L-methionine</keyword>
<dbReference type="PRINTS" id="PR00507">
    <property type="entry name" value="N12N6MTFRASE"/>
</dbReference>
<feature type="domain" description="Methyltransferase small" evidence="7">
    <location>
        <begin position="165"/>
        <end position="331"/>
    </location>
</feature>
<evidence type="ECO:0000313" key="10">
    <source>
        <dbReference type="Proteomes" id="UP000634667"/>
    </source>
</evidence>
<keyword evidence="1 6" id="KW-0963">Cytoplasm</keyword>
<comment type="subcellular location">
    <subcellularLocation>
        <location evidence="6">Cytoplasm</location>
    </subcellularLocation>
</comment>
<comment type="similarity">
    <text evidence="6">Belongs to the methyltransferase superfamily. RsmC family.</text>
</comment>
<dbReference type="GO" id="GO:0008168">
    <property type="term" value="F:methyltransferase activity"/>
    <property type="evidence" value="ECO:0007669"/>
    <property type="project" value="UniProtKB-KW"/>
</dbReference>
<keyword evidence="3 6" id="KW-0489">Methyltransferase</keyword>
<gene>
    <name evidence="6 9" type="primary">rsmC</name>
    <name evidence="9" type="ORF">GCM10008111_07920</name>
</gene>
<organism evidence="9 10">
    <name type="scientific">Alishewanella tabrizica</name>
    <dbReference type="NCBI Taxonomy" id="671278"/>
    <lineage>
        <taxon>Bacteria</taxon>
        <taxon>Pseudomonadati</taxon>
        <taxon>Pseudomonadota</taxon>
        <taxon>Gammaproteobacteria</taxon>
        <taxon>Alteromonadales</taxon>
        <taxon>Alteromonadaceae</taxon>
        <taxon>Alishewanella</taxon>
    </lineage>
</organism>
<dbReference type="InterPro" id="IPR002052">
    <property type="entry name" value="DNA_methylase_N6_adenine_CS"/>
</dbReference>
<dbReference type="InterPro" id="IPR029063">
    <property type="entry name" value="SAM-dependent_MTases_sf"/>
</dbReference>
<dbReference type="PANTHER" id="PTHR47816">
    <property type="entry name" value="RIBOSOMAL RNA SMALL SUBUNIT METHYLTRANSFERASE C"/>
    <property type="match status" value="1"/>
</dbReference>
<dbReference type="SUPFAM" id="SSF53335">
    <property type="entry name" value="S-adenosyl-L-methionine-dependent methyltransferases"/>
    <property type="match status" value="1"/>
</dbReference>
<dbReference type="InterPro" id="IPR007848">
    <property type="entry name" value="Small_mtfrase_dom"/>
</dbReference>
<protein>
    <recommendedName>
        <fullName evidence="6">Ribosomal RNA small subunit methyltransferase C</fullName>
        <ecNumber evidence="6">2.1.1.172</ecNumber>
    </recommendedName>
    <alternativeName>
        <fullName evidence="6">16S rRNA m2G1207 methyltransferase</fullName>
    </alternativeName>
    <alternativeName>
        <fullName evidence="6">rRNA (guanine-N(2)-)-methyltransferase RsmC</fullName>
    </alternativeName>
</protein>
<dbReference type="RefSeq" id="WP_189480717.1">
    <property type="nucleotide sequence ID" value="NZ_BMYR01000002.1"/>
</dbReference>
<dbReference type="PROSITE" id="PS00092">
    <property type="entry name" value="N6_MTASE"/>
    <property type="match status" value="1"/>
</dbReference>
<dbReference type="InterPro" id="IPR013675">
    <property type="entry name" value="Mtase_sm_N"/>
</dbReference>
<dbReference type="GO" id="GO:0032259">
    <property type="term" value="P:methylation"/>
    <property type="evidence" value="ECO:0007669"/>
    <property type="project" value="UniProtKB-KW"/>
</dbReference>
<keyword evidence="10" id="KW-1185">Reference proteome</keyword>
<evidence type="ECO:0000256" key="2">
    <source>
        <dbReference type="ARBA" id="ARBA00022552"/>
    </source>
</evidence>
<dbReference type="Pfam" id="PF05175">
    <property type="entry name" value="MTS"/>
    <property type="match status" value="1"/>
</dbReference>
<evidence type="ECO:0000256" key="1">
    <source>
        <dbReference type="ARBA" id="ARBA00022490"/>
    </source>
</evidence>
<keyword evidence="2 6" id="KW-0698">rRNA processing</keyword>
<comment type="subunit">
    <text evidence="6">Monomer.</text>
</comment>
<evidence type="ECO:0000256" key="4">
    <source>
        <dbReference type="ARBA" id="ARBA00022679"/>
    </source>
</evidence>
<comment type="caution">
    <text evidence="9">The sequence shown here is derived from an EMBL/GenBank/DDBJ whole genome shotgun (WGS) entry which is preliminary data.</text>
</comment>
<dbReference type="InterPro" id="IPR023543">
    <property type="entry name" value="rRNA_ssu_MeTfrase_C"/>
</dbReference>
<evidence type="ECO:0000259" key="7">
    <source>
        <dbReference type="Pfam" id="PF05175"/>
    </source>
</evidence>
<comment type="function">
    <text evidence="6">Specifically methylates the guanine in position 1207 of 16S rRNA in the 30S particle.</text>
</comment>
<evidence type="ECO:0000256" key="3">
    <source>
        <dbReference type="ARBA" id="ARBA00022603"/>
    </source>
</evidence>
<dbReference type="Gene3D" id="3.40.50.150">
    <property type="entry name" value="Vaccinia Virus protein VP39"/>
    <property type="match status" value="2"/>
</dbReference>
<evidence type="ECO:0000313" key="9">
    <source>
        <dbReference type="EMBL" id="GGW54123.1"/>
    </source>
</evidence>
<dbReference type="EC" id="2.1.1.172" evidence="6"/>
<evidence type="ECO:0000259" key="8">
    <source>
        <dbReference type="Pfam" id="PF08468"/>
    </source>
</evidence>
<evidence type="ECO:0000256" key="5">
    <source>
        <dbReference type="ARBA" id="ARBA00022691"/>
    </source>
</evidence>
<dbReference type="PANTHER" id="PTHR47816:SF4">
    <property type="entry name" value="RIBOSOMAL RNA SMALL SUBUNIT METHYLTRANSFERASE C"/>
    <property type="match status" value="1"/>
</dbReference>